<dbReference type="RefSeq" id="YP_009001152.1">
    <property type="nucleotide sequence ID" value="NC_023423.1"/>
</dbReference>
<keyword evidence="2" id="KW-1185">Reference proteome</keyword>
<name>W5S663_9VIRU</name>
<evidence type="ECO:0000313" key="1">
    <source>
        <dbReference type="EMBL" id="AHH01817.1"/>
    </source>
</evidence>
<accession>W5S663</accession>
<reference evidence="1 2" key="1">
    <citation type="journal article" date="2014" name="Proc. Natl. Acad. Sci. U.S.A.">
        <title>Thirty-thousand-year-old distant relative of giant icosahedral DNA viruses with a pandoravirus morphology.</title>
        <authorList>
            <person name="Legendre M."/>
            <person name="Bartoli J."/>
            <person name="Shmakova L."/>
            <person name="Jeudy S."/>
            <person name="Labadie K."/>
            <person name="Adrait A."/>
            <person name="Lescot M."/>
            <person name="Poirot O."/>
            <person name="Bertaux L."/>
            <person name="Bruley C."/>
            <person name="Coute Y."/>
            <person name="Rivkina E."/>
            <person name="Abergel C."/>
            <person name="Claverie J.M."/>
        </authorList>
    </citation>
    <scope>NUCLEOTIDE SEQUENCE [LARGE SCALE GENOMIC DNA]</scope>
    <source>
        <strain evidence="1">P1084-T</strain>
    </source>
</reference>
<evidence type="ECO:0000313" key="2">
    <source>
        <dbReference type="Proteomes" id="UP000202176"/>
    </source>
</evidence>
<protein>
    <submittedName>
        <fullName evidence="1">Uncharacterized protein</fullName>
    </submittedName>
</protein>
<proteinExistence type="predicted"/>
<dbReference type="Proteomes" id="UP000202176">
    <property type="component" value="Segment"/>
</dbReference>
<gene>
    <name evidence="1" type="ORF">pv_250</name>
</gene>
<sequence length="444" mass="52139">MQTLSDEIALEIFEYIDEPDIQNIEKIPELAYFFDWPFWRKKALYKFGIPGWYFDLPLSQNREISCKERYIEIVTKFEIVAQSLERYKDGEYRGICDEFRAVTLAIQRGNVKYLSQIPEVNKENLRKATSNSNLRKIGMAELDFVPKFFPIFYNHGHPIQMTAQTADKISQFIREGNLTQLETELLNKKWTVPGIIASIGEEKSFQLVVKHFGEFSLDRQFQTLMSCLFSGNSEHFIQLHKIYNRIINGNKFLKRAYYTANLQAINYLEENGANIKTFKKYRLLLEGNNFHPRPVEVYKILEKLLQGKKPDLIKIINYLNSDIDILVLFRSYGLTRPDKHLVTDFMCGRNITEYGVQQLMKYDAQSLILLEECLRDINISIYRNSFPFHYNSRKELIEEGIRKLRSVDSNGRKEDLEEMVKEALRECELIENDNKSKPDTCSLS</sequence>
<dbReference type="EMBL" id="KF740664">
    <property type="protein sequence ID" value="AHH01817.1"/>
    <property type="molecule type" value="Genomic_DNA"/>
</dbReference>
<organism evidence="1 2">
    <name type="scientific">Pithovirus sibericum</name>
    <dbReference type="NCBI Taxonomy" id="1450746"/>
    <lineage>
        <taxon>Viruses</taxon>
        <taxon>Pithoviruses</taxon>
        <taxon>Orthopithovirinae</taxon>
        <taxon>Alphapithovirus</taxon>
        <taxon>Alphapithovirus sibericum</taxon>
    </lineage>
</organism>
<dbReference type="GeneID" id="18266278"/>
<dbReference type="KEGG" id="vg:18266278"/>